<reference evidence="1 2" key="1">
    <citation type="submission" date="2015-10" db="EMBL/GenBank/DDBJ databases">
        <title>Full genome of DAOMC 229536 Phialocephala scopiformis, a fungal endophyte of spruce producing the potent anti-insectan compound rugulosin.</title>
        <authorList>
            <consortium name="DOE Joint Genome Institute"/>
            <person name="Walker A.K."/>
            <person name="Frasz S.L."/>
            <person name="Seifert K.A."/>
            <person name="Miller J.D."/>
            <person name="Mondo S.J."/>
            <person name="Labutti K."/>
            <person name="Lipzen A."/>
            <person name="Dockter R."/>
            <person name="Kennedy M."/>
            <person name="Grigoriev I.V."/>
            <person name="Spatafora J.W."/>
        </authorList>
    </citation>
    <scope>NUCLEOTIDE SEQUENCE [LARGE SCALE GENOMIC DNA]</scope>
    <source>
        <strain evidence="1 2">CBS 120377</strain>
    </source>
</reference>
<protein>
    <submittedName>
        <fullName evidence="1">Uncharacterized protein</fullName>
    </submittedName>
</protein>
<dbReference type="Proteomes" id="UP000070700">
    <property type="component" value="Unassembled WGS sequence"/>
</dbReference>
<accession>A0A194XSD4</accession>
<dbReference type="GeneID" id="28823694"/>
<dbReference type="InParanoid" id="A0A194XSD4"/>
<name>A0A194XSD4_MOLSC</name>
<organism evidence="1 2">
    <name type="scientific">Mollisia scopiformis</name>
    <name type="common">Conifer needle endophyte fungus</name>
    <name type="synonym">Phialocephala scopiformis</name>
    <dbReference type="NCBI Taxonomy" id="149040"/>
    <lineage>
        <taxon>Eukaryota</taxon>
        <taxon>Fungi</taxon>
        <taxon>Dikarya</taxon>
        <taxon>Ascomycota</taxon>
        <taxon>Pezizomycotina</taxon>
        <taxon>Leotiomycetes</taxon>
        <taxon>Helotiales</taxon>
        <taxon>Mollisiaceae</taxon>
        <taxon>Mollisia</taxon>
    </lineage>
</organism>
<gene>
    <name evidence="1" type="ORF">LY89DRAFT_679914</name>
</gene>
<evidence type="ECO:0000313" key="2">
    <source>
        <dbReference type="Proteomes" id="UP000070700"/>
    </source>
</evidence>
<keyword evidence="2" id="KW-1185">Reference proteome</keyword>
<evidence type="ECO:0000313" key="1">
    <source>
        <dbReference type="EMBL" id="KUJ23108.1"/>
    </source>
</evidence>
<dbReference type="EMBL" id="KQ947405">
    <property type="protein sequence ID" value="KUJ23108.1"/>
    <property type="molecule type" value="Genomic_DNA"/>
</dbReference>
<sequence>MEIRFGHSGCWVAARRGAKRGSGVIGQLVKHGSKHGDSKLLLDLARLGGALYCTFSMFFF</sequence>
<dbReference type="RefSeq" id="XP_018077463.1">
    <property type="nucleotide sequence ID" value="XM_018213968.1"/>
</dbReference>
<dbReference type="AlphaFoldDB" id="A0A194XSD4"/>
<dbReference type="KEGG" id="psco:LY89DRAFT_679914"/>
<proteinExistence type="predicted"/>